<comment type="similarity">
    <text evidence="2">Belongs to the binding-protein-dependent transport system permease family. CysTW subfamily.</text>
</comment>
<evidence type="ECO:0000256" key="1">
    <source>
        <dbReference type="ARBA" id="ARBA00004651"/>
    </source>
</evidence>
<gene>
    <name evidence="10" type="ORF">IV501_14390</name>
</gene>
<dbReference type="EMBL" id="JAEPES010000005">
    <property type="protein sequence ID" value="MBK4348825.1"/>
    <property type="molecule type" value="Genomic_DNA"/>
</dbReference>
<evidence type="ECO:0000313" key="11">
    <source>
        <dbReference type="Proteomes" id="UP000636458"/>
    </source>
</evidence>
<evidence type="ECO:0000256" key="5">
    <source>
        <dbReference type="ARBA" id="ARBA00022692"/>
    </source>
</evidence>
<organism evidence="10 11">
    <name type="scientific">Lacisediminihabitans changchengi</name>
    <dbReference type="NCBI Taxonomy" id="2787634"/>
    <lineage>
        <taxon>Bacteria</taxon>
        <taxon>Bacillati</taxon>
        <taxon>Actinomycetota</taxon>
        <taxon>Actinomycetes</taxon>
        <taxon>Micrococcales</taxon>
        <taxon>Microbacteriaceae</taxon>
        <taxon>Lacisediminihabitans</taxon>
    </lineage>
</organism>
<keyword evidence="4" id="KW-1003">Cell membrane</keyword>
<dbReference type="InterPro" id="IPR000515">
    <property type="entry name" value="MetI-like"/>
</dbReference>
<comment type="caution">
    <text evidence="10">The sequence shown here is derived from an EMBL/GenBank/DDBJ whole genome shotgun (WGS) entry which is preliminary data.</text>
</comment>
<dbReference type="AlphaFoldDB" id="A0A934W5R6"/>
<feature type="transmembrane region" description="Helical" evidence="8">
    <location>
        <begin position="257"/>
        <end position="280"/>
    </location>
</feature>
<evidence type="ECO:0000256" key="2">
    <source>
        <dbReference type="ARBA" id="ARBA00007069"/>
    </source>
</evidence>
<dbReference type="RefSeq" id="WP_200557064.1">
    <property type="nucleotide sequence ID" value="NZ_JAEPES010000005.1"/>
</dbReference>
<sequence length="290" mass="30310">MSSNTMADPHPVTSRARVARWGSPTLLYVPALVVLVPVFLIPTALLLSASFVSSSGPFGNFATILDSQIIKVVFLRSFAVAAIVTAISLVIGLPFASVALKAGPRLRNILLGSIAASLFFSVIVRSYAWLALLGHNGPVVGLLGVFGVNTSSLSLSKTPFAVAIGLVQYGVPFMVLAISDVMRRVDGNIDRAAATLGAGAVTRWVRVTLPLIAPGIIAGVTIVFTTTLGYFLIPSILGSPKEAMIGQLISQQVGTTVNWGLGAAISTALLVVSLLLVLILQRLGKRIGRQ</sequence>
<evidence type="ECO:0000259" key="9">
    <source>
        <dbReference type="PROSITE" id="PS50928"/>
    </source>
</evidence>
<evidence type="ECO:0000256" key="4">
    <source>
        <dbReference type="ARBA" id="ARBA00022475"/>
    </source>
</evidence>
<feature type="domain" description="ABC transmembrane type-1" evidence="9">
    <location>
        <begin position="74"/>
        <end position="280"/>
    </location>
</feature>
<keyword evidence="6 8" id="KW-1133">Transmembrane helix</keyword>
<feature type="transmembrane region" description="Helical" evidence="8">
    <location>
        <begin position="160"/>
        <end position="178"/>
    </location>
</feature>
<dbReference type="PROSITE" id="PS50928">
    <property type="entry name" value="ABC_TM1"/>
    <property type="match status" value="1"/>
</dbReference>
<evidence type="ECO:0000256" key="3">
    <source>
        <dbReference type="ARBA" id="ARBA00022448"/>
    </source>
</evidence>
<proteinExistence type="inferred from homology"/>
<name>A0A934W5R6_9MICO</name>
<feature type="transmembrane region" description="Helical" evidence="8">
    <location>
        <begin position="73"/>
        <end position="96"/>
    </location>
</feature>
<dbReference type="GO" id="GO:0055085">
    <property type="term" value="P:transmembrane transport"/>
    <property type="evidence" value="ECO:0007669"/>
    <property type="project" value="InterPro"/>
</dbReference>
<keyword evidence="5 8" id="KW-0812">Transmembrane</keyword>
<evidence type="ECO:0000256" key="7">
    <source>
        <dbReference type="ARBA" id="ARBA00023136"/>
    </source>
</evidence>
<dbReference type="Proteomes" id="UP000636458">
    <property type="component" value="Unassembled WGS sequence"/>
</dbReference>
<reference evidence="10" key="1">
    <citation type="submission" date="2021-01" db="EMBL/GenBank/DDBJ databases">
        <title>Lacisediminihabitans sp. nov. strain G11-30, isolated from Antarctic Soil.</title>
        <authorList>
            <person name="Li J."/>
        </authorList>
    </citation>
    <scope>NUCLEOTIDE SEQUENCE</scope>
    <source>
        <strain evidence="10">G11-30</strain>
    </source>
</reference>
<comment type="subcellular location">
    <subcellularLocation>
        <location evidence="1 8">Cell membrane</location>
        <topology evidence="1 8">Multi-pass membrane protein</topology>
    </subcellularLocation>
</comment>
<feature type="transmembrane region" description="Helical" evidence="8">
    <location>
        <begin position="211"/>
        <end position="237"/>
    </location>
</feature>
<keyword evidence="7 8" id="KW-0472">Membrane</keyword>
<dbReference type="PANTHER" id="PTHR42929:SF5">
    <property type="entry name" value="ABC TRANSPORTER PERMEASE PROTEIN"/>
    <property type="match status" value="1"/>
</dbReference>
<feature type="transmembrane region" description="Helical" evidence="8">
    <location>
        <begin position="25"/>
        <end position="53"/>
    </location>
</feature>
<feature type="transmembrane region" description="Helical" evidence="8">
    <location>
        <begin position="108"/>
        <end position="130"/>
    </location>
</feature>
<dbReference type="Gene3D" id="1.10.3720.10">
    <property type="entry name" value="MetI-like"/>
    <property type="match status" value="1"/>
</dbReference>
<keyword evidence="3 8" id="KW-0813">Transport</keyword>
<dbReference type="CDD" id="cd06261">
    <property type="entry name" value="TM_PBP2"/>
    <property type="match status" value="1"/>
</dbReference>
<evidence type="ECO:0000313" key="10">
    <source>
        <dbReference type="EMBL" id="MBK4348825.1"/>
    </source>
</evidence>
<keyword evidence="11" id="KW-1185">Reference proteome</keyword>
<dbReference type="SUPFAM" id="SSF161098">
    <property type="entry name" value="MetI-like"/>
    <property type="match status" value="1"/>
</dbReference>
<accession>A0A934W5R6</accession>
<dbReference type="PANTHER" id="PTHR42929">
    <property type="entry name" value="INNER MEMBRANE ABC TRANSPORTER PERMEASE PROTEIN YDCU-RELATED-RELATED"/>
    <property type="match status" value="1"/>
</dbReference>
<evidence type="ECO:0000256" key="8">
    <source>
        <dbReference type="RuleBase" id="RU363032"/>
    </source>
</evidence>
<dbReference type="InterPro" id="IPR035906">
    <property type="entry name" value="MetI-like_sf"/>
</dbReference>
<dbReference type="Pfam" id="PF00528">
    <property type="entry name" value="BPD_transp_1"/>
    <property type="match status" value="1"/>
</dbReference>
<dbReference type="GO" id="GO:0005886">
    <property type="term" value="C:plasma membrane"/>
    <property type="evidence" value="ECO:0007669"/>
    <property type="project" value="UniProtKB-SubCell"/>
</dbReference>
<protein>
    <submittedName>
        <fullName evidence="10">ABC transporter permease</fullName>
    </submittedName>
</protein>
<evidence type="ECO:0000256" key="6">
    <source>
        <dbReference type="ARBA" id="ARBA00022989"/>
    </source>
</evidence>